<dbReference type="FunFam" id="1.10.510.10:FF:000129">
    <property type="entry name" value="cysteine-rich receptor-like protein kinase 10"/>
    <property type="match status" value="1"/>
</dbReference>
<dbReference type="CDD" id="cd23509">
    <property type="entry name" value="Gnk2-like"/>
    <property type="match status" value="2"/>
</dbReference>
<feature type="domain" description="Gnk2-homologous" evidence="21">
    <location>
        <begin position="27"/>
        <end position="130"/>
    </location>
</feature>
<evidence type="ECO:0000256" key="19">
    <source>
        <dbReference type="SAM" id="SignalP"/>
    </source>
</evidence>
<keyword evidence="10 17" id="KW-0067">ATP-binding</keyword>
<dbReference type="GO" id="GO:0005886">
    <property type="term" value="C:plasma membrane"/>
    <property type="evidence" value="ECO:0007669"/>
    <property type="project" value="TreeGrafter"/>
</dbReference>
<protein>
    <submittedName>
        <fullName evidence="22">Uncharacterized protein</fullName>
    </submittedName>
</protein>
<dbReference type="InterPro" id="IPR001245">
    <property type="entry name" value="Ser-Thr/Tyr_kinase_cat_dom"/>
</dbReference>
<evidence type="ECO:0000256" key="2">
    <source>
        <dbReference type="ARBA" id="ARBA00022527"/>
    </source>
</evidence>
<evidence type="ECO:0000256" key="11">
    <source>
        <dbReference type="ARBA" id="ARBA00022989"/>
    </source>
</evidence>
<dbReference type="Proteomes" id="UP001187192">
    <property type="component" value="Unassembled WGS sequence"/>
</dbReference>
<comment type="catalytic activity">
    <reaction evidence="16">
        <text>L-threonyl-[protein] + ATP = O-phospho-L-threonyl-[protein] + ADP + H(+)</text>
        <dbReference type="Rhea" id="RHEA:46608"/>
        <dbReference type="Rhea" id="RHEA-COMP:11060"/>
        <dbReference type="Rhea" id="RHEA-COMP:11605"/>
        <dbReference type="ChEBI" id="CHEBI:15378"/>
        <dbReference type="ChEBI" id="CHEBI:30013"/>
        <dbReference type="ChEBI" id="CHEBI:30616"/>
        <dbReference type="ChEBI" id="CHEBI:61977"/>
        <dbReference type="ChEBI" id="CHEBI:456216"/>
    </reaction>
</comment>
<evidence type="ECO:0000256" key="18">
    <source>
        <dbReference type="SAM" id="Phobius"/>
    </source>
</evidence>
<evidence type="ECO:0000256" key="8">
    <source>
        <dbReference type="ARBA" id="ARBA00022741"/>
    </source>
</evidence>
<keyword evidence="4" id="KW-0808">Transferase</keyword>
<comment type="catalytic activity">
    <reaction evidence="15">
        <text>L-seryl-[protein] + ATP = O-phospho-L-seryl-[protein] + ADP + H(+)</text>
        <dbReference type="Rhea" id="RHEA:17989"/>
        <dbReference type="Rhea" id="RHEA-COMP:9863"/>
        <dbReference type="Rhea" id="RHEA-COMP:11604"/>
        <dbReference type="ChEBI" id="CHEBI:15378"/>
        <dbReference type="ChEBI" id="CHEBI:29999"/>
        <dbReference type="ChEBI" id="CHEBI:30616"/>
        <dbReference type="ChEBI" id="CHEBI:83421"/>
        <dbReference type="ChEBI" id="CHEBI:456216"/>
    </reaction>
</comment>
<keyword evidence="13" id="KW-0675">Receptor</keyword>
<evidence type="ECO:0000256" key="14">
    <source>
        <dbReference type="ARBA" id="ARBA00023180"/>
    </source>
</evidence>
<evidence type="ECO:0000256" key="3">
    <source>
        <dbReference type="ARBA" id="ARBA00022553"/>
    </source>
</evidence>
<name>A0AA88A800_FICCA</name>
<keyword evidence="8 17" id="KW-0547">Nucleotide-binding</keyword>
<keyword evidence="3" id="KW-0597">Phosphoprotein</keyword>
<feature type="transmembrane region" description="Helical" evidence="18">
    <location>
        <begin position="279"/>
        <end position="302"/>
    </location>
</feature>
<dbReference type="CDD" id="cd14066">
    <property type="entry name" value="STKc_IRAK"/>
    <property type="match status" value="1"/>
</dbReference>
<accession>A0AA88A800</accession>
<dbReference type="InterPro" id="IPR011009">
    <property type="entry name" value="Kinase-like_dom_sf"/>
</dbReference>
<dbReference type="PROSITE" id="PS50011">
    <property type="entry name" value="PROTEIN_KINASE_DOM"/>
    <property type="match status" value="1"/>
</dbReference>
<keyword evidence="6 19" id="KW-0732">Signal</keyword>
<dbReference type="Pfam" id="PF07714">
    <property type="entry name" value="PK_Tyr_Ser-Thr"/>
    <property type="match status" value="1"/>
</dbReference>
<evidence type="ECO:0000256" key="15">
    <source>
        <dbReference type="ARBA" id="ARBA00047558"/>
    </source>
</evidence>
<dbReference type="SUPFAM" id="SSF56112">
    <property type="entry name" value="Protein kinase-like (PK-like)"/>
    <property type="match status" value="1"/>
</dbReference>
<dbReference type="InterPro" id="IPR017441">
    <property type="entry name" value="Protein_kinase_ATP_BS"/>
</dbReference>
<proteinExistence type="predicted"/>
<dbReference type="EMBL" id="BTGU01000032">
    <property type="protein sequence ID" value="GMN49773.1"/>
    <property type="molecule type" value="Genomic_DNA"/>
</dbReference>
<dbReference type="FunFam" id="3.30.430.20:FF:000002">
    <property type="entry name" value="Cysteine-rich receptor-like protein kinase 10"/>
    <property type="match status" value="1"/>
</dbReference>
<dbReference type="PROSITE" id="PS00108">
    <property type="entry name" value="PROTEIN_KINASE_ST"/>
    <property type="match status" value="1"/>
</dbReference>
<evidence type="ECO:0000256" key="16">
    <source>
        <dbReference type="ARBA" id="ARBA00047951"/>
    </source>
</evidence>
<comment type="subcellular location">
    <subcellularLocation>
        <location evidence="1">Membrane</location>
        <topology evidence="1">Single-pass membrane protein</topology>
    </subcellularLocation>
</comment>
<evidence type="ECO:0000256" key="10">
    <source>
        <dbReference type="ARBA" id="ARBA00022840"/>
    </source>
</evidence>
<keyword evidence="12 18" id="KW-0472">Membrane</keyword>
<evidence type="ECO:0000256" key="1">
    <source>
        <dbReference type="ARBA" id="ARBA00004167"/>
    </source>
</evidence>
<dbReference type="Pfam" id="PF01657">
    <property type="entry name" value="Stress-antifung"/>
    <property type="match status" value="2"/>
</dbReference>
<dbReference type="GO" id="GO:0006950">
    <property type="term" value="P:response to stress"/>
    <property type="evidence" value="ECO:0007669"/>
    <property type="project" value="UniProtKB-ARBA"/>
</dbReference>
<evidence type="ECO:0000256" key="5">
    <source>
        <dbReference type="ARBA" id="ARBA00022692"/>
    </source>
</evidence>
<evidence type="ECO:0000256" key="4">
    <source>
        <dbReference type="ARBA" id="ARBA00022679"/>
    </source>
</evidence>
<comment type="caution">
    <text evidence="22">The sequence shown here is derived from an EMBL/GenBank/DDBJ whole genome shotgun (WGS) entry which is preliminary data.</text>
</comment>
<evidence type="ECO:0000256" key="6">
    <source>
        <dbReference type="ARBA" id="ARBA00022729"/>
    </source>
</evidence>
<dbReference type="PROSITE" id="PS51473">
    <property type="entry name" value="GNK2"/>
    <property type="match status" value="2"/>
</dbReference>
<feature type="domain" description="Protein kinase" evidence="20">
    <location>
        <begin position="342"/>
        <end position="632"/>
    </location>
</feature>
<keyword evidence="2" id="KW-0723">Serine/threonine-protein kinase</keyword>
<dbReference type="AlphaFoldDB" id="A0AA88A800"/>
<evidence type="ECO:0000313" key="22">
    <source>
        <dbReference type="EMBL" id="GMN49773.1"/>
    </source>
</evidence>
<gene>
    <name evidence="22" type="ORF">TIFTF001_018937</name>
</gene>
<feature type="signal peptide" evidence="19">
    <location>
        <begin position="1"/>
        <end position="25"/>
    </location>
</feature>
<evidence type="ECO:0000256" key="12">
    <source>
        <dbReference type="ARBA" id="ARBA00023136"/>
    </source>
</evidence>
<dbReference type="PROSITE" id="PS00107">
    <property type="entry name" value="PROTEIN_KINASE_ATP"/>
    <property type="match status" value="1"/>
</dbReference>
<evidence type="ECO:0000256" key="9">
    <source>
        <dbReference type="ARBA" id="ARBA00022777"/>
    </source>
</evidence>
<dbReference type="SMART" id="SM00220">
    <property type="entry name" value="S_TKc"/>
    <property type="match status" value="1"/>
</dbReference>
<dbReference type="Gene3D" id="3.30.430.20">
    <property type="entry name" value="Gnk2 domain, C-X8-C-X2-C motif"/>
    <property type="match status" value="2"/>
</dbReference>
<dbReference type="PANTHER" id="PTHR27002:SF1073">
    <property type="entry name" value="CYSTEINE-RICH RECEPTOR-LIKE PROTEIN KINASE 29"/>
    <property type="match status" value="1"/>
</dbReference>
<evidence type="ECO:0000256" key="13">
    <source>
        <dbReference type="ARBA" id="ARBA00023170"/>
    </source>
</evidence>
<dbReference type="Gene3D" id="3.30.200.20">
    <property type="entry name" value="Phosphorylase Kinase, domain 1"/>
    <property type="match status" value="1"/>
</dbReference>
<dbReference type="FunFam" id="3.30.200.20:FF:000142">
    <property type="entry name" value="Cysteine-rich receptor-like protein kinase 10"/>
    <property type="match status" value="1"/>
</dbReference>
<dbReference type="InterPro" id="IPR002902">
    <property type="entry name" value="GNK2"/>
</dbReference>
<dbReference type="Gene3D" id="1.10.510.10">
    <property type="entry name" value="Transferase(Phosphotransferase) domain 1"/>
    <property type="match status" value="1"/>
</dbReference>
<organism evidence="22 23">
    <name type="scientific">Ficus carica</name>
    <name type="common">Common fig</name>
    <dbReference type="NCBI Taxonomy" id="3494"/>
    <lineage>
        <taxon>Eukaryota</taxon>
        <taxon>Viridiplantae</taxon>
        <taxon>Streptophyta</taxon>
        <taxon>Embryophyta</taxon>
        <taxon>Tracheophyta</taxon>
        <taxon>Spermatophyta</taxon>
        <taxon>Magnoliopsida</taxon>
        <taxon>eudicotyledons</taxon>
        <taxon>Gunneridae</taxon>
        <taxon>Pentapetalae</taxon>
        <taxon>rosids</taxon>
        <taxon>fabids</taxon>
        <taxon>Rosales</taxon>
        <taxon>Moraceae</taxon>
        <taxon>Ficeae</taxon>
        <taxon>Ficus</taxon>
    </lineage>
</organism>
<dbReference type="PANTHER" id="PTHR27002">
    <property type="entry name" value="RECEPTOR-LIKE SERINE/THREONINE-PROTEIN KINASE SD1-8"/>
    <property type="match status" value="1"/>
</dbReference>
<feature type="chain" id="PRO_5041636826" evidence="19">
    <location>
        <begin position="26"/>
        <end position="670"/>
    </location>
</feature>
<reference evidence="22" key="1">
    <citation type="submission" date="2023-07" db="EMBL/GenBank/DDBJ databases">
        <title>draft genome sequence of fig (Ficus carica).</title>
        <authorList>
            <person name="Takahashi T."/>
            <person name="Nishimura K."/>
        </authorList>
    </citation>
    <scope>NUCLEOTIDE SEQUENCE</scope>
</reference>
<dbReference type="InterPro" id="IPR000719">
    <property type="entry name" value="Prot_kinase_dom"/>
</dbReference>
<dbReference type="InterPro" id="IPR008271">
    <property type="entry name" value="Ser/Thr_kinase_AS"/>
</dbReference>
<keyword evidence="5 18" id="KW-0812">Transmembrane</keyword>
<keyword evidence="23" id="KW-1185">Reference proteome</keyword>
<feature type="binding site" evidence="17">
    <location>
        <position position="370"/>
    </location>
    <ligand>
        <name>ATP</name>
        <dbReference type="ChEBI" id="CHEBI:30616"/>
    </ligand>
</feature>
<dbReference type="GO" id="GO:0005524">
    <property type="term" value="F:ATP binding"/>
    <property type="evidence" value="ECO:0007669"/>
    <property type="project" value="UniProtKB-UniRule"/>
</dbReference>
<dbReference type="InterPro" id="IPR038408">
    <property type="entry name" value="GNK2_sf"/>
</dbReference>
<evidence type="ECO:0000313" key="23">
    <source>
        <dbReference type="Proteomes" id="UP001187192"/>
    </source>
</evidence>
<keyword evidence="14" id="KW-0325">Glycoprotein</keyword>
<evidence type="ECO:0000256" key="7">
    <source>
        <dbReference type="ARBA" id="ARBA00022737"/>
    </source>
</evidence>
<evidence type="ECO:0000256" key="17">
    <source>
        <dbReference type="PROSITE-ProRule" id="PRU10141"/>
    </source>
</evidence>
<feature type="domain" description="Gnk2-homologous" evidence="21">
    <location>
        <begin position="136"/>
        <end position="242"/>
    </location>
</feature>
<keyword evidence="9" id="KW-0418">Kinase</keyword>
<keyword evidence="7" id="KW-0677">Repeat</keyword>
<sequence>MARILSSRPFFILFPIFLLLSQATAQPDFQYHFCARDKENSSSTFQENLDHLLSSLVLEDDNGFGFYNLSYGNDADIVYTMGLCRGDVDPQACRTCLNDCSYLLRQRCRDKKEAVGWYDNCTLRYSYHSILGVMETKYIYYMLNANNVSSNSVDAFFQDLGTLFDALKDRAASGDSLRKFATGNASAPDFRTLYALVQCSPDLSQQECSDCLDYLYGLLPSRKIGGRVVGPSCNFRYEIYLFYGSAYTPLRASPPQLAPPSSNRTTSTQGKESKTSTTVIVAIVLSIVVSVILLIISACVYLRRKKKKDAETLQLYQHVEEIESLESLQYSFDTIRVGTDNFSEENKLGQGGFGSVYRGRLSNGQQVAVKRLSSDSGQGDLEFKNEVLLVAKLQHRNLVRLLGFCLEGNERLLIYEFVPNASLDHFIFDPSKRAILNWDGRFNIIRGVARGLLYLHEDSRLRIIHRDLKASNILLDEEMHPKISDFGMARLFVVNQTEGTTNRIVGTYGYMAPEYAMYGQFSVKSDVFSFGVLLLEIVSGQKNSRFCHDEHVEDLLSYAWRNWREGTALNVVDPLLRLGSTSELMRCIHIALLCVQENEARRPTMNTVVIMLNSDSLSLPTPSEPAFLHSYVGSDTSAADSRVTNELEHPRSEYAQASTNQISITELYPR</sequence>
<evidence type="ECO:0000259" key="21">
    <source>
        <dbReference type="PROSITE" id="PS51473"/>
    </source>
</evidence>
<keyword evidence="11 18" id="KW-1133">Transmembrane helix</keyword>
<dbReference type="GO" id="GO:0004674">
    <property type="term" value="F:protein serine/threonine kinase activity"/>
    <property type="evidence" value="ECO:0007669"/>
    <property type="project" value="UniProtKB-KW"/>
</dbReference>
<evidence type="ECO:0000259" key="20">
    <source>
        <dbReference type="PROSITE" id="PS50011"/>
    </source>
</evidence>